<reference evidence="2 3" key="1">
    <citation type="submission" date="2019-03" db="EMBL/GenBank/DDBJ databases">
        <title>Draft genome sequences of two Veillonella tobetsuensis clinical isolates from intraoperative bronchial fluids of elderly patients with pulmonary carcinoma.</title>
        <authorList>
            <person name="Akiyama T."/>
        </authorList>
    </citation>
    <scope>NUCLEOTIDE SEQUENCE [LARGE SCALE GENOMIC DNA]</scope>
    <source>
        <strain evidence="2 3">PAGU 1579</strain>
    </source>
</reference>
<evidence type="ECO:0000313" key="3">
    <source>
        <dbReference type="Proteomes" id="UP000303581"/>
    </source>
</evidence>
<protein>
    <recommendedName>
        <fullName evidence="1">Transposase IS30-like HTH domain-containing protein</fullName>
    </recommendedName>
</protein>
<dbReference type="Proteomes" id="UP000303581">
    <property type="component" value="Unassembled WGS sequence"/>
</dbReference>
<dbReference type="EMBL" id="BJCR01000106">
    <property type="protein sequence ID" value="GCL70090.1"/>
    <property type="molecule type" value="Genomic_DNA"/>
</dbReference>
<organism evidence="2 3">
    <name type="scientific">Veillonella tobetsuensis</name>
    <dbReference type="NCBI Taxonomy" id="1110546"/>
    <lineage>
        <taxon>Bacteria</taxon>
        <taxon>Bacillati</taxon>
        <taxon>Bacillota</taxon>
        <taxon>Negativicutes</taxon>
        <taxon>Veillonellales</taxon>
        <taxon>Veillonellaceae</taxon>
        <taxon>Veillonella</taxon>
    </lineage>
</organism>
<proteinExistence type="predicted"/>
<evidence type="ECO:0000259" key="1">
    <source>
        <dbReference type="Pfam" id="PF13936"/>
    </source>
</evidence>
<gene>
    <name evidence="2" type="ORF">PAGU1579_18590</name>
</gene>
<dbReference type="InterPro" id="IPR025246">
    <property type="entry name" value="IS30-like_HTH"/>
</dbReference>
<dbReference type="AlphaFoldDB" id="A0A480B9X7"/>
<keyword evidence="3" id="KW-1185">Reference proteome</keyword>
<name>A0A480B9X7_9FIRM</name>
<evidence type="ECO:0000313" key="2">
    <source>
        <dbReference type="EMBL" id="GCL70090.1"/>
    </source>
</evidence>
<sequence length="58" mass="6829">MDYNNHNTTLRTNKHLNFEERFYLEKRIVLGDSITAISRALGRSRTTIYTELKRGTVI</sequence>
<feature type="domain" description="Transposase IS30-like HTH" evidence="1">
    <location>
        <begin position="13"/>
        <end position="55"/>
    </location>
</feature>
<dbReference type="Pfam" id="PF13936">
    <property type="entry name" value="HTH_38"/>
    <property type="match status" value="1"/>
</dbReference>
<comment type="caution">
    <text evidence="2">The sequence shown here is derived from an EMBL/GenBank/DDBJ whole genome shotgun (WGS) entry which is preliminary data.</text>
</comment>
<accession>A0A480B9X7</accession>